<organism evidence="3 4">
    <name type="scientific">Ditylenchus destructor</name>
    <dbReference type="NCBI Taxonomy" id="166010"/>
    <lineage>
        <taxon>Eukaryota</taxon>
        <taxon>Metazoa</taxon>
        <taxon>Ecdysozoa</taxon>
        <taxon>Nematoda</taxon>
        <taxon>Chromadorea</taxon>
        <taxon>Rhabditida</taxon>
        <taxon>Tylenchina</taxon>
        <taxon>Tylenchomorpha</taxon>
        <taxon>Sphaerularioidea</taxon>
        <taxon>Anguinidae</taxon>
        <taxon>Anguininae</taxon>
        <taxon>Ditylenchus</taxon>
    </lineage>
</organism>
<evidence type="ECO:0000256" key="1">
    <source>
        <dbReference type="SAM" id="Phobius"/>
    </source>
</evidence>
<feature type="chain" id="PRO_5042207744" evidence="2">
    <location>
        <begin position="21"/>
        <end position="230"/>
    </location>
</feature>
<gene>
    <name evidence="3" type="ORF">DdX_18717</name>
</gene>
<dbReference type="EMBL" id="JAKKPZ010000290">
    <property type="protein sequence ID" value="KAI1697054.1"/>
    <property type="molecule type" value="Genomic_DNA"/>
</dbReference>
<keyword evidence="2" id="KW-0732">Signal</keyword>
<protein>
    <submittedName>
        <fullName evidence="3">Uncharacterized protein</fullName>
    </submittedName>
</protein>
<sequence>METFFVVVVILFVYVTGTKSETDLEKTFLQQVNKVEKLLKRCDPLLSELEPGKQTTVVASKRSDDYQEHFYRAAEWFKALPEGEQKKAAAKEISDATKIFLGSLMDIINKMEAQIQVEGKLSVGEVCPNGLEAATQIMSSKIDERTLSLTLGLPVHLLFLSCCLLNIPIVVVGFRLWFLIIPAVPMIITLTAYKVIEKLEKYVVPSDDMEAMTWKQKYDAKIEKWAGIKK</sequence>
<feature type="signal peptide" evidence="2">
    <location>
        <begin position="1"/>
        <end position="20"/>
    </location>
</feature>
<dbReference type="AlphaFoldDB" id="A0AAD4MNZ8"/>
<keyword evidence="4" id="KW-1185">Reference proteome</keyword>
<keyword evidence="1" id="KW-0812">Transmembrane</keyword>
<name>A0AAD4MNZ8_9BILA</name>
<comment type="caution">
    <text evidence="3">The sequence shown here is derived from an EMBL/GenBank/DDBJ whole genome shotgun (WGS) entry which is preliminary data.</text>
</comment>
<feature type="transmembrane region" description="Helical" evidence="1">
    <location>
        <begin position="147"/>
        <end position="170"/>
    </location>
</feature>
<evidence type="ECO:0000313" key="3">
    <source>
        <dbReference type="EMBL" id="KAI1697054.1"/>
    </source>
</evidence>
<evidence type="ECO:0000313" key="4">
    <source>
        <dbReference type="Proteomes" id="UP001201812"/>
    </source>
</evidence>
<proteinExistence type="predicted"/>
<feature type="transmembrane region" description="Helical" evidence="1">
    <location>
        <begin position="176"/>
        <end position="196"/>
    </location>
</feature>
<dbReference type="Proteomes" id="UP001201812">
    <property type="component" value="Unassembled WGS sequence"/>
</dbReference>
<accession>A0AAD4MNZ8</accession>
<keyword evidence="1" id="KW-1133">Transmembrane helix</keyword>
<evidence type="ECO:0000256" key="2">
    <source>
        <dbReference type="SAM" id="SignalP"/>
    </source>
</evidence>
<keyword evidence="1" id="KW-0472">Membrane</keyword>
<reference evidence="3" key="1">
    <citation type="submission" date="2022-01" db="EMBL/GenBank/DDBJ databases">
        <title>Genome Sequence Resource for Two Populations of Ditylenchus destructor, the Migratory Endoparasitic Phytonematode.</title>
        <authorList>
            <person name="Zhang H."/>
            <person name="Lin R."/>
            <person name="Xie B."/>
        </authorList>
    </citation>
    <scope>NUCLEOTIDE SEQUENCE</scope>
    <source>
        <strain evidence="3">BazhouSP</strain>
    </source>
</reference>